<feature type="transmembrane region" description="Helical" evidence="7">
    <location>
        <begin position="154"/>
        <end position="176"/>
    </location>
</feature>
<dbReference type="EMBL" id="CP002069">
    <property type="protein sequence ID" value="ADI74114.1"/>
    <property type="molecule type" value="Genomic_DNA"/>
</dbReference>
<evidence type="ECO:0000256" key="5">
    <source>
        <dbReference type="ARBA" id="ARBA00022989"/>
    </source>
</evidence>
<dbReference type="Proteomes" id="UP000000391">
    <property type="component" value="Chromosome"/>
</dbReference>
<dbReference type="HOGENOM" id="CLU_075280_0_0_2"/>
<feature type="transmembrane region" description="Helical" evidence="7">
    <location>
        <begin position="260"/>
        <end position="286"/>
    </location>
</feature>
<keyword evidence="4 7" id="KW-0812">Transmembrane</keyword>
<organism evidence="8 9">
    <name type="scientific">Methanohalobium evestigatum (strain ATCC BAA-1072 / DSM 3721 / NBRC 107634 / OCM 161 / Z-7303)</name>
    <dbReference type="NCBI Taxonomy" id="644295"/>
    <lineage>
        <taxon>Archaea</taxon>
        <taxon>Methanobacteriati</taxon>
        <taxon>Methanobacteriota</taxon>
        <taxon>Stenosarchaea group</taxon>
        <taxon>Methanomicrobia</taxon>
        <taxon>Methanosarcinales</taxon>
        <taxon>Methanosarcinaceae</taxon>
        <taxon>Methanohalobium</taxon>
    </lineage>
</organism>
<evidence type="ECO:0000256" key="4">
    <source>
        <dbReference type="ARBA" id="ARBA00022692"/>
    </source>
</evidence>
<feature type="transmembrane region" description="Helical" evidence="7">
    <location>
        <begin position="218"/>
        <end position="240"/>
    </location>
</feature>
<dbReference type="GO" id="GO:0005886">
    <property type="term" value="C:plasma membrane"/>
    <property type="evidence" value="ECO:0007669"/>
    <property type="project" value="UniProtKB-SubCell"/>
</dbReference>
<protein>
    <recommendedName>
        <fullName evidence="10">Integral membrane protein</fullName>
    </recommendedName>
</protein>
<dbReference type="AlphaFoldDB" id="D7E7P1"/>
<comment type="subcellular location">
    <subcellularLocation>
        <location evidence="1">Cell membrane</location>
        <topology evidence="1">Multi-pass membrane protein</topology>
    </subcellularLocation>
</comment>
<keyword evidence="9" id="KW-1185">Reference proteome</keyword>
<feature type="transmembrane region" description="Helical" evidence="7">
    <location>
        <begin position="53"/>
        <end position="71"/>
    </location>
</feature>
<name>D7E7P1_METEZ</name>
<evidence type="ECO:0008006" key="10">
    <source>
        <dbReference type="Google" id="ProtNLM"/>
    </source>
</evidence>
<evidence type="ECO:0000256" key="6">
    <source>
        <dbReference type="ARBA" id="ARBA00023136"/>
    </source>
</evidence>
<proteinExistence type="inferred from homology"/>
<dbReference type="KEGG" id="mev:Metev_1245"/>
<keyword evidence="5 7" id="KW-1133">Transmembrane helix</keyword>
<sequence>MQEQKFVNGVKILSLIDKLKKRILYSIIFAAVVVLGLLIYADFNSIISAFVDFGWIYLPIILILTVFNYIVRFYKWDFYLSTIGVDIGKKNSAIVFFSGLIMSITPGKLGEVLKSYLLKQTNDVSISRTAPVVFAERLTDIVGLIILSSVGVVIYQYGISVMVVTLLIISAVVSIIQSRKLSLKLIEFGEKLPFISKFAHHLHELYESAYILLKFRPLSITILLSIVSWFFECIAMWYVFKGFGLDLSMLVATFVFAFSSVAGAVSMLPGGLGVAEGSIVGLLLTMDVSKATATGSALIIRFCTLWFGVVVGIIVVLFYQNKLEKIN</sequence>
<dbReference type="InterPro" id="IPR022791">
    <property type="entry name" value="L-PG_synthase/AglD"/>
</dbReference>
<dbReference type="PANTHER" id="PTHR39087">
    <property type="entry name" value="UPF0104 MEMBRANE PROTEIN MJ1595"/>
    <property type="match status" value="1"/>
</dbReference>
<feature type="transmembrane region" description="Helical" evidence="7">
    <location>
        <begin position="298"/>
        <end position="319"/>
    </location>
</feature>
<evidence type="ECO:0000256" key="7">
    <source>
        <dbReference type="SAM" id="Phobius"/>
    </source>
</evidence>
<dbReference type="Pfam" id="PF03706">
    <property type="entry name" value="LPG_synthase_TM"/>
    <property type="match status" value="1"/>
</dbReference>
<evidence type="ECO:0000256" key="2">
    <source>
        <dbReference type="ARBA" id="ARBA00011061"/>
    </source>
</evidence>
<evidence type="ECO:0000313" key="9">
    <source>
        <dbReference type="Proteomes" id="UP000000391"/>
    </source>
</evidence>
<accession>D7E7P1</accession>
<comment type="similarity">
    <text evidence="2">Belongs to the UPF0104 family.</text>
</comment>
<evidence type="ECO:0000313" key="8">
    <source>
        <dbReference type="EMBL" id="ADI74114.1"/>
    </source>
</evidence>
<feature type="transmembrane region" description="Helical" evidence="7">
    <location>
        <begin position="23"/>
        <end position="41"/>
    </location>
</feature>
<evidence type="ECO:0000256" key="3">
    <source>
        <dbReference type="ARBA" id="ARBA00022475"/>
    </source>
</evidence>
<keyword evidence="6 7" id="KW-0472">Membrane</keyword>
<dbReference type="PANTHER" id="PTHR39087:SF2">
    <property type="entry name" value="UPF0104 MEMBRANE PROTEIN MJ1595"/>
    <property type="match status" value="1"/>
</dbReference>
<reference evidence="8 9" key="1">
    <citation type="submission" date="2010-06" db="EMBL/GenBank/DDBJ databases">
        <title>Complete sequence chromosome of Methanohalobium evestigatum Z-7303.</title>
        <authorList>
            <consortium name="US DOE Joint Genome Institute"/>
            <person name="Lucas S."/>
            <person name="Copeland A."/>
            <person name="Lapidus A."/>
            <person name="Cheng J.-F."/>
            <person name="Bruce D."/>
            <person name="Goodwin L."/>
            <person name="Pitluck S."/>
            <person name="Saunders E."/>
            <person name="Detter J.C."/>
            <person name="Han C."/>
            <person name="Tapia R."/>
            <person name="Land M."/>
            <person name="Hauser L."/>
            <person name="Kyrpides N."/>
            <person name="Mikhailova N."/>
            <person name="Sieprawska-Lupa M."/>
            <person name="Whitman W.B."/>
            <person name="Anderson I."/>
            <person name="Woyke T."/>
        </authorList>
    </citation>
    <scope>NUCLEOTIDE SEQUENCE [LARGE SCALE GENOMIC DNA]</scope>
    <source>
        <strain evidence="9">ATCC BAA-1072 / DSM 3721 / NBRC 107634 / OCM 161 / Z-7303</strain>
    </source>
</reference>
<evidence type="ECO:0000256" key="1">
    <source>
        <dbReference type="ARBA" id="ARBA00004651"/>
    </source>
</evidence>
<keyword evidence="3" id="KW-1003">Cell membrane</keyword>
<feature type="transmembrane region" description="Helical" evidence="7">
    <location>
        <begin position="92"/>
        <end position="109"/>
    </location>
</feature>
<gene>
    <name evidence="8" type="ordered locus">Metev_1245</name>
</gene>
<dbReference type="NCBIfam" id="TIGR00374">
    <property type="entry name" value="flippase-like domain"/>
    <property type="match status" value="1"/>
</dbReference>
<dbReference type="STRING" id="644295.Metev_1245"/>